<reference evidence="2" key="1">
    <citation type="journal article" date="2014" name="Int. J. Syst. Evol. Microbiol.">
        <title>Complete genome sequence of Corynebacterium casei LMG S-19264T (=DSM 44701T), isolated from a smear-ripened cheese.</title>
        <authorList>
            <consortium name="US DOE Joint Genome Institute (JGI-PGF)"/>
            <person name="Walter F."/>
            <person name="Albersmeier A."/>
            <person name="Kalinowski J."/>
            <person name="Ruckert C."/>
        </authorList>
    </citation>
    <scope>NUCLEOTIDE SEQUENCE</scope>
    <source>
        <strain evidence="2">JCM 30804</strain>
    </source>
</reference>
<reference evidence="2" key="2">
    <citation type="submission" date="2020-09" db="EMBL/GenBank/DDBJ databases">
        <authorList>
            <person name="Sun Q."/>
            <person name="Ohkuma M."/>
        </authorList>
    </citation>
    <scope>NUCLEOTIDE SEQUENCE</scope>
    <source>
        <strain evidence="2">JCM 30804</strain>
    </source>
</reference>
<dbReference type="PROSITE" id="PS00409">
    <property type="entry name" value="PROKAR_NTER_METHYL"/>
    <property type="match status" value="1"/>
</dbReference>
<dbReference type="NCBIfam" id="TIGR02523">
    <property type="entry name" value="type_IV_pilV"/>
    <property type="match status" value="1"/>
</dbReference>
<dbReference type="NCBIfam" id="TIGR02532">
    <property type="entry name" value="IV_pilin_GFxxxE"/>
    <property type="match status" value="1"/>
</dbReference>
<comment type="caution">
    <text evidence="2">The sequence shown here is derived from an EMBL/GenBank/DDBJ whole genome shotgun (WGS) entry which is preliminary data.</text>
</comment>
<keyword evidence="1" id="KW-0472">Membrane</keyword>
<evidence type="ECO:0000313" key="3">
    <source>
        <dbReference type="Proteomes" id="UP000613743"/>
    </source>
</evidence>
<gene>
    <name evidence="2" type="primary">pilV</name>
    <name evidence="2" type="ORF">GCM10009332_02530</name>
</gene>
<dbReference type="EMBL" id="BMPZ01000001">
    <property type="protein sequence ID" value="GGI68905.1"/>
    <property type="molecule type" value="Genomic_DNA"/>
</dbReference>
<name>A0A917JK36_9GAMM</name>
<protein>
    <submittedName>
        <fullName evidence="2">Type IV pilus modification protein PilV</fullName>
    </submittedName>
</protein>
<dbReference type="AlphaFoldDB" id="A0A917JK36"/>
<evidence type="ECO:0000256" key="1">
    <source>
        <dbReference type="SAM" id="Phobius"/>
    </source>
</evidence>
<organism evidence="2 3">
    <name type="scientific">Shewanella gelidii</name>
    <dbReference type="NCBI Taxonomy" id="1642821"/>
    <lineage>
        <taxon>Bacteria</taxon>
        <taxon>Pseudomonadati</taxon>
        <taxon>Pseudomonadota</taxon>
        <taxon>Gammaproteobacteria</taxon>
        <taxon>Alteromonadales</taxon>
        <taxon>Shewanellaceae</taxon>
        <taxon>Shewanella</taxon>
    </lineage>
</organism>
<proteinExistence type="predicted"/>
<keyword evidence="3" id="KW-1185">Reference proteome</keyword>
<keyword evidence="1" id="KW-1133">Transmembrane helix</keyword>
<feature type="transmembrane region" description="Helical" evidence="1">
    <location>
        <begin position="13"/>
        <end position="33"/>
    </location>
</feature>
<dbReference type="InterPro" id="IPR012902">
    <property type="entry name" value="N_methyl_site"/>
</dbReference>
<dbReference type="Pfam" id="PF07963">
    <property type="entry name" value="N_methyl"/>
    <property type="match status" value="1"/>
</dbReference>
<dbReference type="Proteomes" id="UP000613743">
    <property type="component" value="Unassembled WGS sequence"/>
</dbReference>
<keyword evidence="1" id="KW-0812">Transmembrane</keyword>
<accession>A0A917JK36</accession>
<evidence type="ECO:0000313" key="2">
    <source>
        <dbReference type="EMBL" id="GGI68905.1"/>
    </source>
</evidence>
<dbReference type="RefSeq" id="WP_188917065.1">
    <property type="nucleotide sequence ID" value="NZ_BMPZ01000001.1"/>
</dbReference>
<sequence>MHVQGKGFSLIEVMVALVILVIGLVGVFNLHIVSKRGSFESFQQTQAAYFANDIVNRMKLNKSELASYVGNYSGGGTEPKKCDVAPGANVICTNSETRLWDLYQWQSQFTGHNEKSGTQLVGGLDKPTACIKLQGNQVSVIMTWQGIRKLKDGAANQSTEIQGCGTASDRRRVFVLNTRIL</sequence>
<dbReference type="InterPro" id="IPR013362">
    <property type="entry name" value="Pilus_4_PilV"/>
</dbReference>